<evidence type="ECO:0000313" key="7">
    <source>
        <dbReference type="EMBL" id="HHH14239.1"/>
    </source>
</evidence>
<organism evidence="7">
    <name type="scientific">candidate division WWE3 bacterium</name>
    <dbReference type="NCBI Taxonomy" id="2053526"/>
    <lineage>
        <taxon>Bacteria</taxon>
        <taxon>Katanobacteria</taxon>
    </lineage>
</organism>
<keyword evidence="3 5" id="KW-1133">Transmembrane helix</keyword>
<dbReference type="EMBL" id="DRNS01000064">
    <property type="protein sequence ID" value="HHH14239.1"/>
    <property type="molecule type" value="Genomic_DNA"/>
</dbReference>
<protein>
    <submittedName>
        <fullName evidence="7">DUF202 domain-containing protein</fullName>
    </submittedName>
</protein>
<feature type="domain" description="DUF202" evidence="6">
    <location>
        <begin position="15"/>
        <end position="76"/>
    </location>
</feature>
<reference evidence="7" key="1">
    <citation type="journal article" date="2020" name="mSystems">
        <title>Genome- and Community-Level Interaction Insights into Carbon Utilization and Element Cycling Functions of Hydrothermarchaeota in Hydrothermal Sediment.</title>
        <authorList>
            <person name="Zhou Z."/>
            <person name="Liu Y."/>
            <person name="Xu W."/>
            <person name="Pan J."/>
            <person name="Luo Z.H."/>
            <person name="Li M."/>
        </authorList>
    </citation>
    <scope>NUCLEOTIDE SEQUENCE [LARGE SCALE GENOMIC DNA]</scope>
    <source>
        <strain evidence="7">HyVt-517</strain>
    </source>
</reference>
<evidence type="ECO:0000256" key="3">
    <source>
        <dbReference type="ARBA" id="ARBA00022989"/>
    </source>
</evidence>
<feature type="transmembrane region" description="Helical" evidence="5">
    <location>
        <begin position="24"/>
        <end position="45"/>
    </location>
</feature>
<sequence>MKKSIKNIERLAEQRTKLAVERTYLSHLRTASASAIFGFGILELFPSKFSQLISAFFITLSLLFIIIGTYTYIKRRTSL</sequence>
<evidence type="ECO:0000256" key="1">
    <source>
        <dbReference type="ARBA" id="ARBA00004127"/>
    </source>
</evidence>
<feature type="transmembrane region" description="Helical" evidence="5">
    <location>
        <begin position="51"/>
        <end position="73"/>
    </location>
</feature>
<keyword evidence="4 5" id="KW-0472">Membrane</keyword>
<proteinExistence type="predicted"/>
<evidence type="ECO:0000256" key="5">
    <source>
        <dbReference type="SAM" id="Phobius"/>
    </source>
</evidence>
<name>A0A7V5MHM2_UNCKA</name>
<accession>A0A7V5MHM2</accession>
<dbReference type="Proteomes" id="UP000886106">
    <property type="component" value="Unassembled WGS sequence"/>
</dbReference>
<gene>
    <name evidence="7" type="ORF">ENJ78_00845</name>
</gene>
<dbReference type="GO" id="GO:0012505">
    <property type="term" value="C:endomembrane system"/>
    <property type="evidence" value="ECO:0007669"/>
    <property type="project" value="UniProtKB-SubCell"/>
</dbReference>
<evidence type="ECO:0000256" key="4">
    <source>
        <dbReference type="ARBA" id="ARBA00023136"/>
    </source>
</evidence>
<evidence type="ECO:0000259" key="6">
    <source>
        <dbReference type="Pfam" id="PF02656"/>
    </source>
</evidence>
<keyword evidence="2 5" id="KW-0812">Transmembrane</keyword>
<dbReference type="Pfam" id="PF02656">
    <property type="entry name" value="DUF202"/>
    <property type="match status" value="1"/>
</dbReference>
<dbReference type="AlphaFoldDB" id="A0A7V5MHM2"/>
<dbReference type="InterPro" id="IPR003807">
    <property type="entry name" value="DUF202"/>
</dbReference>
<comment type="subcellular location">
    <subcellularLocation>
        <location evidence="1">Endomembrane system</location>
        <topology evidence="1">Multi-pass membrane protein</topology>
    </subcellularLocation>
</comment>
<evidence type="ECO:0000256" key="2">
    <source>
        <dbReference type="ARBA" id="ARBA00022692"/>
    </source>
</evidence>
<comment type="caution">
    <text evidence="7">The sequence shown here is derived from an EMBL/GenBank/DDBJ whole genome shotgun (WGS) entry which is preliminary data.</text>
</comment>